<dbReference type="RefSeq" id="WP_268047990.1">
    <property type="nucleotide sequence ID" value="NZ_JAPQES010000001.1"/>
</dbReference>
<name>A0ABT4CKP4_9CLOT</name>
<sequence length="203" mass="24156">MNEILIRKFMSTINNQDDKDYLISTIVYSSAPTIAKEKVSSLVIFNNRNERNLYKYWEKYKKEIEMKFPLKFYELKKNDTTVVVLFYNKKKLEGILSQEKNINFLERFGYKKDMNAEESLKLLSSRYENVCPHEIGIFLGYPIDDVVEFINCPNKQCLMLGYWKVYHNPEKAKDIFEKYDMAKDKMVNLLIEGIEPYSVVNNF</sequence>
<comment type="caution">
    <text evidence="1">The sequence shown here is derived from an EMBL/GenBank/DDBJ whole genome shotgun (WGS) entry which is preliminary data.</text>
</comment>
<evidence type="ECO:0000313" key="2">
    <source>
        <dbReference type="Proteomes" id="UP001079657"/>
    </source>
</evidence>
<organism evidence="1 2">
    <name type="scientific">Clostridium ganghwense</name>
    <dbReference type="NCBI Taxonomy" id="312089"/>
    <lineage>
        <taxon>Bacteria</taxon>
        <taxon>Bacillati</taxon>
        <taxon>Bacillota</taxon>
        <taxon>Clostridia</taxon>
        <taxon>Eubacteriales</taxon>
        <taxon>Clostridiaceae</taxon>
        <taxon>Clostridium</taxon>
    </lineage>
</organism>
<dbReference type="EMBL" id="JAPQES010000001">
    <property type="protein sequence ID" value="MCY6369615.1"/>
    <property type="molecule type" value="Genomic_DNA"/>
</dbReference>
<reference evidence="1" key="1">
    <citation type="submission" date="2022-12" db="EMBL/GenBank/DDBJ databases">
        <authorList>
            <person name="Wang J."/>
        </authorList>
    </citation>
    <scope>NUCLEOTIDE SEQUENCE</scope>
    <source>
        <strain evidence="1">HY-42-06</strain>
    </source>
</reference>
<evidence type="ECO:0000313" key="1">
    <source>
        <dbReference type="EMBL" id="MCY6369615.1"/>
    </source>
</evidence>
<dbReference type="InterPro" id="IPR024523">
    <property type="entry name" value="DUF3793"/>
</dbReference>
<proteinExistence type="predicted"/>
<gene>
    <name evidence="1" type="ORF">OXH55_02995</name>
</gene>
<keyword evidence="2" id="KW-1185">Reference proteome</keyword>
<protein>
    <submittedName>
        <fullName evidence="1">DUF3793 family protein</fullName>
    </submittedName>
</protein>
<accession>A0ABT4CKP4</accession>
<dbReference type="Pfam" id="PF12672">
    <property type="entry name" value="DUF3793"/>
    <property type="match status" value="1"/>
</dbReference>
<dbReference type="Proteomes" id="UP001079657">
    <property type="component" value="Unassembled WGS sequence"/>
</dbReference>